<feature type="compositionally biased region" description="Polar residues" evidence="11">
    <location>
        <begin position="1"/>
        <end position="10"/>
    </location>
</feature>
<gene>
    <name evidence="13" type="ORF">LEUCIP111803_00007</name>
</gene>
<keyword evidence="6" id="KW-0592">Phosphate transport</keyword>
<feature type="transmembrane region" description="Helical" evidence="10">
    <location>
        <begin position="182"/>
        <end position="209"/>
    </location>
</feature>
<feature type="transmembrane region" description="Helical" evidence="10">
    <location>
        <begin position="125"/>
        <end position="149"/>
    </location>
</feature>
<dbReference type="InterPro" id="IPR000515">
    <property type="entry name" value="MetI-like"/>
</dbReference>
<feature type="region of interest" description="Disordered" evidence="11">
    <location>
        <begin position="416"/>
        <end position="457"/>
    </location>
</feature>
<name>A0A916NEY4_9MICO</name>
<evidence type="ECO:0000256" key="2">
    <source>
        <dbReference type="ARBA" id="ARBA00004651"/>
    </source>
</evidence>
<dbReference type="NCBIfam" id="TIGR00974">
    <property type="entry name" value="3a0107s02c"/>
    <property type="match status" value="1"/>
</dbReference>
<proteinExistence type="inferred from homology"/>
<keyword evidence="14" id="KW-1185">Reference proteome</keyword>
<evidence type="ECO:0000259" key="12">
    <source>
        <dbReference type="PROSITE" id="PS50928"/>
    </source>
</evidence>
<comment type="subcellular location">
    <subcellularLocation>
        <location evidence="2 10">Cell membrane</location>
        <topology evidence="2 10">Multi-pass membrane protein</topology>
    </subcellularLocation>
</comment>
<keyword evidence="4" id="KW-0813">Transport</keyword>
<evidence type="ECO:0000256" key="3">
    <source>
        <dbReference type="ARBA" id="ARBA00007069"/>
    </source>
</evidence>
<accession>A0A916NEY4</accession>
<evidence type="ECO:0000256" key="9">
    <source>
        <dbReference type="ARBA" id="ARBA00023136"/>
    </source>
</evidence>
<sequence length="457" mass="48422">MADATLTTTAVIDPPEELETDAAEAPAEAEADALGEQPTAAPEARPAPADEEPRRLLHPIRVGDLLTVTGAIAAALCATTLIFTTLAPFGGFYGFVAIAIISFLLFYAVLTWVDGDLETVLDRVLEAVVYILACGVVIVLIFVVTFTVIRGAEALPHLNLYLEDMSSTGPLDPLTMGGVQHAIVGTLIQIGIALAITVPLGLVTAVFLTEIPGPFARFVRTIVEAMTALPSIVAGLFVYATFILILGMDKSGMAASIAISIMMLPIMIRSSDVVLRLVPSTLKEASIGLGATQWQTVSRVVLPTARSGLTTSIILATARGIGETSPVLLTSGFTASLNLNPMNGPMVSLPLAIFEFVKSPEPAMIARGFGTAVVLLALVVLLFVIARIIGRQDVKSRARRQESRERFLRGASRGWSALTTRRERRAAQSPAAAPRTARARHAAPAARGDVDQDRRAQ</sequence>
<feature type="transmembrane region" description="Helical" evidence="10">
    <location>
        <begin position="92"/>
        <end position="113"/>
    </location>
</feature>
<comment type="function">
    <text evidence="1">Part of the binding-protein-dependent transport system for phosphate; probably responsible for the translocation of the substrate across the membrane.</text>
</comment>
<feature type="region of interest" description="Disordered" evidence="11">
    <location>
        <begin position="1"/>
        <end position="50"/>
    </location>
</feature>
<feature type="compositionally biased region" description="Basic and acidic residues" evidence="11">
    <location>
        <begin position="448"/>
        <end position="457"/>
    </location>
</feature>
<dbReference type="CDD" id="cd06261">
    <property type="entry name" value="TM_PBP2"/>
    <property type="match status" value="1"/>
</dbReference>
<evidence type="ECO:0000256" key="6">
    <source>
        <dbReference type="ARBA" id="ARBA00022592"/>
    </source>
</evidence>
<dbReference type="PANTHER" id="PTHR42922:SF1">
    <property type="entry name" value="PHOSPHATE TRANSPORT SYSTEM PERMEASE PROTEIN PSTA"/>
    <property type="match status" value="1"/>
</dbReference>
<feature type="transmembrane region" description="Helical" evidence="10">
    <location>
        <begin position="368"/>
        <end position="390"/>
    </location>
</feature>
<evidence type="ECO:0000256" key="11">
    <source>
        <dbReference type="SAM" id="MobiDB-lite"/>
    </source>
</evidence>
<dbReference type="PROSITE" id="PS50928">
    <property type="entry name" value="ABC_TM1"/>
    <property type="match status" value="1"/>
</dbReference>
<feature type="compositionally biased region" description="Low complexity" evidence="11">
    <location>
        <begin position="427"/>
        <end position="447"/>
    </location>
</feature>
<protein>
    <recommendedName>
        <fullName evidence="10">Phosphate transport system permease protein PstA</fullName>
    </recommendedName>
</protein>
<dbReference type="EMBL" id="CAJVAP010000001">
    <property type="protein sequence ID" value="CAG7594724.1"/>
    <property type="molecule type" value="Genomic_DNA"/>
</dbReference>
<feature type="compositionally biased region" description="Low complexity" evidence="11">
    <location>
        <begin position="34"/>
        <end position="47"/>
    </location>
</feature>
<evidence type="ECO:0000256" key="5">
    <source>
        <dbReference type="ARBA" id="ARBA00022475"/>
    </source>
</evidence>
<feature type="transmembrane region" description="Helical" evidence="10">
    <location>
        <begin position="221"/>
        <end position="245"/>
    </location>
</feature>
<evidence type="ECO:0000256" key="4">
    <source>
        <dbReference type="ARBA" id="ARBA00022448"/>
    </source>
</evidence>
<keyword evidence="8 10" id="KW-1133">Transmembrane helix</keyword>
<dbReference type="AlphaFoldDB" id="A0A916NEY4"/>
<reference evidence="13" key="1">
    <citation type="submission" date="2021-06" db="EMBL/GenBank/DDBJ databases">
        <authorList>
            <person name="Criscuolo A."/>
        </authorList>
    </citation>
    <scope>NUCLEOTIDE SEQUENCE</scope>
    <source>
        <strain evidence="13">CIP111803</strain>
    </source>
</reference>
<dbReference type="InterPro" id="IPR051408">
    <property type="entry name" value="Phosphate_transprt_permease"/>
</dbReference>
<evidence type="ECO:0000313" key="14">
    <source>
        <dbReference type="Proteomes" id="UP000693892"/>
    </source>
</evidence>
<keyword evidence="5 10" id="KW-1003">Cell membrane</keyword>
<evidence type="ECO:0000256" key="1">
    <source>
        <dbReference type="ARBA" id="ARBA00003510"/>
    </source>
</evidence>
<dbReference type="Proteomes" id="UP000693892">
    <property type="component" value="Unassembled WGS sequence"/>
</dbReference>
<dbReference type="GO" id="GO:0005315">
    <property type="term" value="F:phosphate transmembrane transporter activity"/>
    <property type="evidence" value="ECO:0007669"/>
    <property type="project" value="InterPro"/>
</dbReference>
<dbReference type="InterPro" id="IPR005672">
    <property type="entry name" value="Phosphate_PstA"/>
</dbReference>
<comment type="caution">
    <text evidence="13">The sequence shown here is derived from an EMBL/GenBank/DDBJ whole genome shotgun (WGS) entry which is preliminary data.</text>
</comment>
<feature type="domain" description="ABC transmembrane type-1" evidence="12">
    <location>
        <begin position="183"/>
        <end position="386"/>
    </location>
</feature>
<evidence type="ECO:0000256" key="10">
    <source>
        <dbReference type="RuleBase" id="RU363043"/>
    </source>
</evidence>
<dbReference type="GO" id="GO:0005886">
    <property type="term" value="C:plasma membrane"/>
    <property type="evidence" value="ECO:0007669"/>
    <property type="project" value="UniProtKB-SubCell"/>
</dbReference>
<organism evidence="13 14">
    <name type="scientific">Leucobacter soli</name>
    <dbReference type="NCBI Taxonomy" id="2812850"/>
    <lineage>
        <taxon>Bacteria</taxon>
        <taxon>Bacillati</taxon>
        <taxon>Actinomycetota</taxon>
        <taxon>Actinomycetes</taxon>
        <taxon>Micrococcales</taxon>
        <taxon>Microbacteriaceae</taxon>
        <taxon>Leucobacter</taxon>
    </lineage>
</organism>
<dbReference type="PANTHER" id="PTHR42922">
    <property type="entry name" value="PHOSPHATE TRANSPORT SYSTEM PERMEASE PROTEIN PSTA"/>
    <property type="match status" value="1"/>
</dbReference>
<keyword evidence="9 10" id="KW-0472">Membrane</keyword>
<evidence type="ECO:0000313" key="13">
    <source>
        <dbReference type="EMBL" id="CAG7594724.1"/>
    </source>
</evidence>
<feature type="compositionally biased region" description="Acidic residues" evidence="11">
    <location>
        <begin position="14"/>
        <end position="33"/>
    </location>
</feature>
<comment type="similarity">
    <text evidence="3 10">Belongs to the binding-protein-dependent transport system permease family. CysTW subfamily.</text>
</comment>
<evidence type="ECO:0000256" key="8">
    <source>
        <dbReference type="ARBA" id="ARBA00022989"/>
    </source>
</evidence>
<dbReference type="GO" id="GO:0035435">
    <property type="term" value="P:phosphate ion transmembrane transport"/>
    <property type="evidence" value="ECO:0007669"/>
    <property type="project" value="InterPro"/>
</dbReference>
<evidence type="ECO:0000256" key="7">
    <source>
        <dbReference type="ARBA" id="ARBA00022692"/>
    </source>
</evidence>
<keyword evidence="7 10" id="KW-0812">Transmembrane</keyword>
<feature type="transmembrane region" description="Helical" evidence="10">
    <location>
        <begin position="65"/>
        <end position="86"/>
    </location>
</feature>
<dbReference type="Pfam" id="PF00528">
    <property type="entry name" value="BPD_transp_1"/>
    <property type="match status" value="1"/>
</dbReference>
<dbReference type="RefSeq" id="WP_218113632.1">
    <property type="nucleotide sequence ID" value="NZ_CAJVAP010000001.1"/>
</dbReference>